<evidence type="ECO:0000313" key="4">
    <source>
        <dbReference type="EMBL" id="MCP8968545.1"/>
    </source>
</evidence>
<dbReference type="InterPro" id="IPR050832">
    <property type="entry name" value="Bact_Acetyltransf"/>
</dbReference>
<dbReference type="PROSITE" id="PS51186">
    <property type="entry name" value="GNAT"/>
    <property type="match status" value="1"/>
</dbReference>
<dbReference type="GO" id="GO:0016747">
    <property type="term" value="F:acyltransferase activity, transferring groups other than amino-acyl groups"/>
    <property type="evidence" value="ECO:0007669"/>
    <property type="project" value="InterPro"/>
</dbReference>
<evidence type="ECO:0000256" key="1">
    <source>
        <dbReference type="ARBA" id="ARBA00022679"/>
    </source>
</evidence>
<dbReference type="Proteomes" id="UP001156102">
    <property type="component" value="Unassembled WGS sequence"/>
</dbReference>
<dbReference type="Pfam" id="PF00583">
    <property type="entry name" value="Acetyltransf_1"/>
    <property type="match status" value="1"/>
</dbReference>
<gene>
    <name evidence="4" type="ORF">NK662_08325</name>
</gene>
<dbReference type="SUPFAM" id="SSF55729">
    <property type="entry name" value="Acyl-CoA N-acyltransferases (Nat)"/>
    <property type="match status" value="1"/>
</dbReference>
<sequence length="182" mass="20580">MIIHAQEVHAKGLRYTIRSAVEQDAGALSQLRLQIDGETENMDRERGEAYIDPAGFAGIIAADASHPRRLLLVAEAEGRIIGYSRCAGPDLKRFLHKVEFGLGVLQEFWGHGIGKRLMTETISWADANDIQKIVLHGVLETNKHAIELYKRLGFEIEGFMKRDRILSDGKYYSTYIMARHKE</sequence>
<comment type="caution">
    <text evidence="4">The sequence shown here is derived from an EMBL/GenBank/DDBJ whole genome shotgun (WGS) entry which is preliminary data.</text>
</comment>
<protein>
    <submittedName>
        <fullName evidence="4">GNAT family N-acetyltransferase</fullName>
    </submittedName>
</protein>
<keyword evidence="5" id="KW-1185">Reference proteome</keyword>
<dbReference type="InterPro" id="IPR016181">
    <property type="entry name" value="Acyl_CoA_acyltransferase"/>
</dbReference>
<keyword evidence="1" id="KW-0808">Transferase</keyword>
<accession>A0AA42BNZ7</accession>
<keyword evidence="2" id="KW-0012">Acyltransferase</keyword>
<name>A0AA42BNZ7_9BACI</name>
<feature type="domain" description="N-acetyltransferase" evidence="3">
    <location>
        <begin position="15"/>
        <end position="182"/>
    </location>
</feature>
<evidence type="ECO:0000259" key="3">
    <source>
        <dbReference type="PROSITE" id="PS51186"/>
    </source>
</evidence>
<evidence type="ECO:0000256" key="2">
    <source>
        <dbReference type="ARBA" id="ARBA00023315"/>
    </source>
</evidence>
<dbReference type="InterPro" id="IPR000182">
    <property type="entry name" value="GNAT_dom"/>
</dbReference>
<reference evidence="4" key="1">
    <citation type="submission" date="2022-07" db="EMBL/GenBank/DDBJ databases">
        <authorList>
            <person name="Li W.-J."/>
            <person name="Deng Q.-Q."/>
        </authorList>
    </citation>
    <scope>NUCLEOTIDE SEQUENCE</scope>
    <source>
        <strain evidence="4">SYSU M60031</strain>
    </source>
</reference>
<evidence type="ECO:0000313" key="5">
    <source>
        <dbReference type="Proteomes" id="UP001156102"/>
    </source>
</evidence>
<proteinExistence type="predicted"/>
<dbReference type="EMBL" id="JANCLT010000003">
    <property type="protein sequence ID" value="MCP8968545.1"/>
    <property type="molecule type" value="Genomic_DNA"/>
</dbReference>
<dbReference type="Gene3D" id="3.40.630.30">
    <property type="match status" value="1"/>
</dbReference>
<dbReference type="RefSeq" id="WP_254758449.1">
    <property type="nucleotide sequence ID" value="NZ_JANCLT010000003.1"/>
</dbReference>
<organism evidence="4 5">
    <name type="scientific">Ectobacillus ponti</name>
    <dbReference type="NCBI Taxonomy" id="2961894"/>
    <lineage>
        <taxon>Bacteria</taxon>
        <taxon>Bacillati</taxon>
        <taxon>Bacillota</taxon>
        <taxon>Bacilli</taxon>
        <taxon>Bacillales</taxon>
        <taxon>Bacillaceae</taxon>
        <taxon>Ectobacillus</taxon>
    </lineage>
</organism>
<dbReference type="PANTHER" id="PTHR43877">
    <property type="entry name" value="AMINOALKYLPHOSPHONATE N-ACETYLTRANSFERASE-RELATED-RELATED"/>
    <property type="match status" value="1"/>
</dbReference>
<dbReference type="PANTHER" id="PTHR43877:SF1">
    <property type="entry name" value="ACETYLTRANSFERASE"/>
    <property type="match status" value="1"/>
</dbReference>
<dbReference type="AlphaFoldDB" id="A0AA42BNZ7"/>
<dbReference type="CDD" id="cd04301">
    <property type="entry name" value="NAT_SF"/>
    <property type="match status" value="1"/>
</dbReference>